<reference evidence="17 18" key="1">
    <citation type="submission" date="2024-03" db="EMBL/GenBank/DDBJ databases">
        <title>Aquirufa genome sequencing.</title>
        <authorList>
            <person name="Pitt A."/>
            <person name="Hahn M.W."/>
        </authorList>
    </citation>
    <scope>NUCLEOTIDE SEQUENCE [LARGE SCALE GENOMIC DNA]</scope>
    <source>
        <strain evidence="17 18">PLAD-142S6K</strain>
    </source>
</reference>
<comment type="subcellular location">
    <subcellularLocation>
        <location evidence="1">Membrane</location>
        <topology evidence="1">Multi-pass membrane protein</topology>
    </subcellularLocation>
</comment>
<keyword evidence="5" id="KW-0133">Cell shape</keyword>
<evidence type="ECO:0000256" key="13">
    <source>
        <dbReference type="ARBA" id="ARBA00041418"/>
    </source>
</evidence>
<proteinExistence type="inferred from homology"/>
<feature type="transmembrane region" description="Helical" evidence="16">
    <location>
        <begin position="49"/>
        <end position="69"/>
    </location>
</feature>
<comment type="catalytic activity">
    <reaction evidence="15">
        <text>[GlcNAc-(1-&gt;4)-Mur2Ac(oyl-L-Ala-gamma-D-Glu-L-Lys-D-Ala-D-Ala)](n)-di-trans,octa-cis-undecaprenyl diphosphate + beta-D-GlcNAc-(1-&gt;4)-Mur2Ac(oyl-L-Ala-gamma-D-Glu-L-Lys-D-Ala-D-Ala)-di-trans,octa-cis-undecaprenyl diphosphate = [GlcNAc-(1-&gt;4)-Mur2Ac(oyl-L-Ala-gamma-D-Glu-L-Lys-D-Ala-D-Ala)](n+1)-di-trans,octa-cis-undecaprenyl diphosphate + di-trans,octa-cis-undecaprenyl diphosphate + H(+)</text>
        <dbReference type="Rhea" id="RHEA:23708"/>
        <dbReference type="Rhea" id="RHEA-COMP:9602"/>
        <dbReference type="Rhea" id="RHEA-COMP:9603"/>
        <dbReference type="ChEBI" id="CHEBI:15378"/>
        <dbReference type="ChEBI" id="CHEBI:58405"/>
        <dbReference type="ChEBI" id="CHEBI:60033"/>
        <dbReference type="ChEBI" id="CHEBI:78435"/>
        <dbReference type="EC" id="2.4.99.28"/>
    </reaction>
</comment>
<evidence type="ECO:0000256" key="15">
    <source>
        <dbReference type="ARBA" id="ARBA00049902"/>
    </source>
</evidence>
<gene>
    <name evidence="17" type="ORF">SKC38_09355</name>
</gene>
<feature type="transmembrane region" description="Helical" evidence="16">
    <location>
        <begin position="20"/>
        <end position="37"/>
    </location>
</feature>
<dbReference type="InterPro" id="IPR001182">
    <property type="entry name" value="FtsW/RodA"/>
</dbReference>
<dbReference type="EC" id="2.4.99.28" evidence="14"/>
<accession>A0ABW6D3R8</accession>
<comment type="caution">
    <text evidence="17">The sequence shown here is derived from an EMBL/GenBank/DDBJ whole genome shotgun (WGS) entry which is preliminary data.</text>
</comment>
<keyword evidence="7 16" id="KW-1133">Transmembrane helix</keyword>
<keyword evidence="6" id="KW-0573">Peptidoglycan synthesis</keyword>
<dbReference type="PANTHER" id="PTHR30474">
    <property type="entry name" value="CELL CYCLE PROTEIN"/>
    <property type="match status" value="1"/>
</dbReference>
<feature type="transmembrane region" description="Helical" evidence="16">
    <location>
        <begin position="172"/>
        <end position="188"/>
    </location>
</feature>
<evidence type="ECO:0000256" key="3">
    <source>
        <dbReference type="ARBA" id="ARBA00022679"/>
    </source>
</evidence>
<evidence type="ECO:0000256" key="4">
    <source>
        <dbReference type="ARBA" id="ARBA00022692"/>
    </source>
</evidence>
<feature type="transmembrane region" description="Helical" evidence="16">
    <location>
        <begin position="112"/>
        <end position="135"/>
    </location>
</feature>
<evidence type="ECO:0000256" key="5">
    <source>
        <dbReference type="ARBA" id="ARBA00022960"/>
    </source>
</evidence>
<feature type="transmembrane region" description="Helical" evidence="16">
    <location>
        <begin position="283"/>
        <end position="309"/>
    </location>
</feature>
<evidence type="ECO:0000256" key="10">
    <source>
        <dbReference type="ARBA" id="ARBA00033270"/>
    </source>
</evidence>
<comment type="similarity">
    <text evidence="11">Belongs to the SEDS family. FtsW subfamily.</text>
</comment>
<protein>
    <recommendedName>
        <fullName evidence="12">Probable peptidoglycan glycosyltransferase FtsW</fullName>
        <ecNumber evidence="14">2.4.99.28</ecNumber>
    </recommendedName>
    <alternativeName>
        <fullName evidence="13">Cell division protein FtsW</fullName>
    </alternativeName>
    <alternativeName>
        <fullName evidence="10">Cell wall polymerase</fullName>
    </alternativeName>
    <alternativeName>
        <fullName evidence="9">Peptidoglycan polymerase</fullName>
    </alternativeName>
</protein>
<feature type="transmembrane region" description="Helical" evidence="16">
    <location>
        <begin position="358"/>
        <end position="379"/>
    </location>
</feature>
<dbReference type="PANTHER" id="PTHR30474:SF2">
    <property type="entry name" value="PEPTIDOGLYCAN GLYCOSYLTRANSFERASE FTSW-RELATED"/>
    <property type="match status" value="1"/>
</dbReference>
<dbReference type="Pfam" id="PF01098">
    <property type="entry name" value="FTSW_RODA_SPOVE"/>
    <property type="match status" value="1"/>
</dbReference>
<evidence type="ECO:0000256" key="2">
    <source>
        <dbReference type="ARBA" id="ARBA00022676"/>
    </source>
</evidence>
<evidence type="ECO:0000313" key="17">
    <source>
        <dbReference type="EMBL" id="MFD3276431.1"/>
    </source>
</evidence>
<feature type="transmembrane region" description="Helical" evidence="16">
    <location>
        <begin position="321"/>
        <end position="346"/>
    </location>
</feature>
<feature type="transmembrane region" description="Helical" evidence="16">
    <location>
        <begin position="81"/>
        <end position="100"/>
    </location>
</feature>
<keyword evidence="3" id="KW-0808">Transferase</keyword>
<keyword evidence="18" id="KW-1185">Reference proteome</keyword>
<feature type="transmembrane region" description="Helical" evidence="16">
    <location>
        <begin position="195"/>
        <end position="212"/>
    </location>
</feature>
<sequence length="389" mass="43220">MEAKITKYLKEHLVGDYQIWFIVLLLNIFGLLIQFSTKSRMTMSGPFEPLTSIIKTIAILIASFYLMSWISRQNYIKITRFSNIFLFLSWGLILFAYFFGESKGGASRWINLGFVSFMPSDMAKLCLTASLAKIFSTRQADQSQYNIATAIVILILIGVTCFLIMLSNFSTSILIFMTSIVLMFFGRVPIKYISGIVGIVAFVAVMVVSLGIGQRAATVRSRIATFIMRVSEHDKSKLKEMNKSDENYQINLSKYAISTGALIPKGPGNSQYRYLLSQAESDFIYAIILEEYGLFMGILIPLFFLWFMWRGSSVIRYSGKPLGGLLSAGLTFSIVIQAFINMLVAVGAGPVTGQPLPMISAGGTSLVFTAISIGLILSISRDKEMETKI</sequence>
<evidence type="ECO:0000256" key="14">
    <source>
        <dbReference type="ARBA" id="ARBA00044770"/>
    </source>
</evidence>
<organism evidence="17 18">
    <name type="scientific">Aquirufa echingensis</name>
    <dbReference type="NCBI Taxonomy" id="3096516"/>
    <lineage>
        <taxon>Bacteria</taxon>
        <taxon>Pseudomonadati</taxon>
        <taxon>Bacteroidota</taxon>
        <taxon>Cytophagia</taxon>
        <taxon>Cytophagales</taxon>
        <taxon>Flectobacillaceae</taxon>
        <taxon>Aquirufa</taxon>
    </lineage>
</organism>
<dbReference type="RefSeq" id="WP_377976875.1">
    <property type="nucleotide sequence ID" value="NZ_JBBKYA010000004.1"/>
</dbReference>
<evidence type="ECO:0000256" key="16">
    <source>
        <dbReference type="SAM" id="Phobius"/>
    </source>
</evidence>
<dbReference type="Proteomes" id="UP001598114">
    <property type="component" value="Unassembled WGS sequence"/>
</dbReference>
<evidence type="ECO:0000313" key="18">
    <source>
        <dbReference type="Proteomes" id="UP001598114"/>
    </source>
</evidence>
<evidence type="ECO:0000256" key="1">
    <source>
        <dbReference type="ARBA" id="ARBA00004141"/>
    </source>
</evidence>
<evidence type="ECO:0000256" key="7">
    <source>
        <dbReference type="ARBA" id="ARBA00022989"/>
    </source>
</evidence>
<evidence type="ECO:0000256" key="12">
    <source>
        <dbReference type="ARBA" id="ARBA00041185"/>
    </source>
</evidence>
<keyword evidence="2" id="KW-0328">Glycosyltransferase</keyword>
<keyword evidence="8 16" id="KW-0472">Membrane</keyword>
<name>A0ABW6D3R8_9BACT</name>
<evidence type="ECO:0000256" key="8">
    <source>
        <dbReference type="ARBA" id="ARBA00023136"/>
    </source>
</evidence>
<evidence type="ECO:0000256" key="9">
    <source>
        <dbReference type="ARBA" id="ARBA00032370"/>
    </source>
</evidence>
<dbReference type="EMBL" id="JBBKYA010000004">
    <property type="protein sequence ID" value="MFD3276431.1"/>
    <property type="molecule type" value="Genomic_DNA"/>
</dbReference>
<feature type="transmembrane region" description="Helical" evidence="16">
    <location>
        <begin position="147"/>
        <end position="166"/>
    </location>
</feature>
<keyword evidence="4 16" id="KW-0812">Transmembrane</keyword>
<evidence type="ECO:0000256" key="6">
    <source>
        <dbReference type="ARBA" id="ARBA00022984"/>
    </source>
</evidence>
<evidence type="ECO:0000256" key="11">
    <source>
        <dbReference type="ARBA" id="ARBA00038053"/>
    </source>
</evidence>